<proteinExistence type="predicted"/>
<dbReference type="PANTHER" id="PTHR17985">
    <property type="entry name" value="SER/THR-RICH PROTEIN T10 IN DGCR REGION"/>
    <property type="match status" value="1"/>
</dbReference>
<dbReference type="InterPro" id="IPR008551">
    <property type="entry name" value="TANGO2"/>
</dbReference>
<dbReference type="Pfam" id="PF05742">
    <property type="entry name" value="TANGO2"/>
    <property type="match status" value="1"/>
</dbReference>
<accession>A0A2Z2HW38</accession>
<dbReference type="Proteomes" id="UP000250088">
    <property type="component" value="Chromosome"/>
</dbReference>
<gene>
    <name evidence="2" type="ORF">B1756_18590</name>
</gene>
<protein>
    <recommendedName>
        <fullName evidence="4">NRDE family protein</fullName>
    </recommendedName>
</protein>
<evidence type="ECO:0000313" key="3">
    <source>
        <dbReference type="Proteomes" id="UP000250088"/>
    </source>
</evidence>
<dbReference type="PANTHER" id="PTHR17985:SF8">
    <property type="entry name" value="TRANSPORT AND GOLGI ORGANIZATION PROTEIN 2 HOMOLOG"/>
    <property type="match status" value="1"/>
</dbReference>
<dbReference type="EMBL" id="CP019893">
    <property type="protein sequence ID" value="ARS91529.1"/>
    <property type="molecule type" value="Genomic_DNA"/>
</dbReference>
<dbReference type="GeneID" id="32896125"/>
<organism evidence="2 3">
    <name type="scientific">Natrarchaeobaculum aegyptiacum</name>
    <dbReference type="NCBI Taxonomy" id="745377"/>
    <lineage>
        <taxon>Archaea</taxon>
        <taxon>Methanobacteriati</taxon>
        <taxon>Methanobacteriota</taxon>
        <taxon>Stenosarchaea group</taxon>
        <taxon>Halobacteria</taxon>
        <taxon>Halobacteriales</taxon>
        <taxon>Natrialbaceae</taxon>
        <taxon>Natrarchaeobaculum</taxon>
    </lineage>
</organism>
<reference evidence="3" key="1">
    <citation type="submission" date="2017-02" db="EMBL/GenBank/DDBJ databases">
        <title>Natronthermophilus aegyptiacus gen. nov.,sp. nov., an aerobic, extremely halophilic alkalithermophilic archaeon isolated from the athalassohaline Wadi An Natrun, Egypt.</title>
        <authorList>
            <person name="Zhao B."/>
        </authorList>
    </citation>
    <scope>NUCLEOTIDE SEQUENCE [LARGE SCALE GENOMIC DNA]</scope>
    <source>
        <strain evidence="3">JW/NM-HA 15</strain>
    </source>
</reference>
<dbReference type="KEGG" id="naj:B1756_18590"/>
<dbReference type="RefSeq" id="WP_086889898.1">
    <property type="nucleotide sequence ID" value="NZ_CP019893.1"/>
</dbReference>
<evidence type="ECO:0008006" key="4">
    <source>
        <dbReference type="Google" id="ProtNLM"/>
    </source>
</evidence>
<dbReference type="AlphaFoldDB" id="A0A2Z2HW38"/>
<feature type="region of interest" description="Disordered" evidence="1">
    <location>
        <begin position="155"/>
        <end position="184"/>
    </location>
</feature>
<evidence type="ECO:0000313" key="2">
    <source>
        <dbReference type="EMBL" id="ARS91529.1"/>
    </source>
</evidence>
<name>A0A2Z2HW38_9EURY</name>
<evidence type="ECO:0000256" key="1">
    <source>
        <dbReference type="SAM" id="MobiDB-lite"/>
    </source>
</evidence>
<keyword evidence="3" id="KW-1185">Reference proteome</keyword>
<dbReference type="OrthoDB" id="312503at2157"/>
<dbReference type="Gene3D" id="3.60.60.10">
    <property type="entry name" value="Penicillin V Acylase, Chain A"/>
    <property type="match status" value="1"/>
</dbReference>
<sequence length="267" mass="28431">MCTLTLAWQVFEDAPVVVAANRDESLERDSAPPAVRGDDPTVVAPRDGEAGGTWIGANEHGLFAGITNKWNDADLAGERSRGLLVADTLEAESVEDAAGLVEESTAAIEYEGFYLVLADADCAVCYCWNGDLERIDFDPGVHVVVNAAVDDHVDPPAERSVAAREQAENGRQVRAELEPEPGESHEQWLDRAAVVLGDHDYGVCLHRNGFGTRSSSLLAVGDDLEYRFAAGPPCRTTFEPIDCGPLGRAGCVGGDGRCGERAGEGHI</sequence>